<dbReference type="AlphaFoldDB" id="A0A846TXM1"/>
<accession>A0A846TXM1</accession>
<dbReference type="EMBL" id="JAAVUN010000023">
    <property type="protein sequence ID" value="NKE10384.1"/>
    <property type="molecule type" value="Genomic_DNA"/>
</dbReference>
<evidence type="ECO:0000259" key="2">
    <source>
        <dbReference type="SMART" id="SM00831"/>
    </source>
</evidence>
<evidence type="ECO:0000256" key="1">
    <source>
        <dbReference type="SAM" id="MobiDB-lite"/>
    </source>
</evidence>
<dbReference type="InterPro" id="IPR004014">
    <property type="entry name" value="ATPase_P-typ_cation-transptr_N"/>
</dbReference>
<dbReference type="SUPFAM" id="SSF81665">
    <property type="entry name" value="Calcium ATPase, transmembrane domain M"/>
    <property type="match status" value="1"/>
</dbReference>
<proteinExistence type="predicted"/>
<keyword evidence="4" id="KW-1185">Reference proteome</keyword>
<protein>
    <recommendedName>
        <fullName evidence="2">Cation-transporting P-type ATPase N-terminal domain-containing protein</fullName>
    </recommendedName>
</protein>
<comment type="caution">
    <text evidence="3">The sequence shown here is derived from an EMBL/GenBank/DDBJ whole genome shotgun (WGS) entry which is preliminary data.</text>
</comment>
<sequence length="77" mass="8320">MSTSPTAPHRSQEAFHGVTDPHALSAQEVMDHLDVDPHTGLQCAQADARREHVGPNKLPDPARATWWCASSSTSTMS</sequence>
<gene>
    <name evidence="3" type="ORF">GTW58_10680</name>
</gene>
<dbReference type="Proteomes" id="UP000521379">
    <property type="component" value="Unassembled WGS sequence"/>
</dbReference>
<name>A0A846TXM1_9MICC</name>
<organism evidence="3 4">
    <name type="scientific">Kocuria subflava</name>
    <dbReference type="NCBI Taxonomy" id="1736139"/>
    <lineage>
        <taxon>Bacteria</taxon>
        <taxon>Bacillati</taxon>
        <taxon>Actinomycetota</taxon>
        <taxon>Actinomycetes</taxon>
        <taxon>Micrococcales</taxon>
        <taxon>Micrococcaceae</taxon>
        <taxon>Kocuria</taxon>
    </lineage>
</organism>
<evidence type="ECO:0000313" key="3">
    <source>
        <dbReference type="EMBL" id="NKE10384.1"/>
    </source>
</evidence>
<reference evidence="3 4" key="1">
    <citation type="submission" date="2020-02" db="EMBL/GenBank/DDBJ databases">
        <authorList>
            <person name="Sun Q."/>
        </authorList>
    </citation>
    <scope>NUCLEOTIDE SEQUENCE [LARGE SCALE GENOMIC DNA]</scope>
    <source>
        <strain evidence="3 4">YIM 13062</strain>
    </source>
</reference>
<dbReference type="InterPro" id="IPR023298">
    <property type="entry name" value="ATPase_P-typ_TM_dom_sf"/>
</dbReference>
<dbReference type="SMART" id="SM00831">
    <property type="entry name" value="Cation_ATPase_N"/>
    <property type="match status" value="1"/>
</dbReference>
<dbReference type="Pfam" id="PF00690">
    <property type="entry name" value="Cation_ATPase_N"/>
    <property type="match status" value="1"/>
</dbReference>
<feature type="region of interest" description="Disordered" evidence="1">
    <location>
        <begin position="1"/>
        <end position="22"/>
    </location>
</feature>
<feature type="domain" description="Cation-transporting P-type ATPase N-terminal" evidence="2">
    <location>
        <begin position="20"/>
        <end position="73"/>
    </location>
</feature>
<evidence type="ECO:0000313" key="4">
    <source>
        <dbReference type="Proteomes" id="UP000521379"/>
    </source>
</evidence>